<evidence type="ECO:0000313" key="1">
    <source>
        <dbReference type="EMBL" id="GIY33723.1"/>
    </source>
</evidence>
<reference evidence="1 2" key="1">
    <citation type="submission" date="2021-06" db="EMBL/GenBank/DDBJ databases">
        <title>Caerostris extrusa draft genome.</title>
        <authorList>
            <person name="Kono N."/>
            <person name="Arakawa K."/>
        </authorList>
    </citation>
    <scope>NUCLEOTIDE SEQUENCE [LARGE SCALE GENOMIC DNA]</scope>
</reference>
<keyword evidence="2" id="KW-1185">Reference proteome</keyword>
<sequence>MPSQTKVSGFSWDGETFLHYQFSNWRLELSPCIIRHEKPRQVEPKPNKSFGFLVGRGRRFSIISSQIGDWRLAMHHPHEKHRQVEAKPNKSFGFLVGWGDVSLLSVLKLATGAVAIHHPARGEIPAQKVSKDHPFSQLLTSILFAHYLECHIILTRLNLWMFLMKQVL</sequence>
<protein>
    <submittedName>
        <fullName evidence="1">Uncharacterized protein</fullName>
    </submittedName>
</protein>
<accession>A0AAV4SQ35</accession>
<organism evidence="1 2">
    <name type="scientific">Caerostris extrusa</name>
    <name type="common">Bark spider</name>
    <name type="synonym">Caerostris bankana</name>
    <dbReference type="NCBI Taxonomy" id="172846"/>
    <lineage>
        <taxon>Eukaryota</taxon>
        <taxon>Metazoa</taxon>
        <taxon>Ecdysozoa</taxon>
        <taxon>Arthropoda</taxon>
        <taxon>Chelicerata</taxon>
        <taxon>Arachnida</taxon>
        <taxon>Araneae</taxon>
        <taxon>Araneomorphae</taxon>
        <taxon>Entelegynae</taxon>
        <taxon>Araneoidea</taxon>
        <taxon>Araneidae</taxon>
        <taxon>Caerostris</taxon>
    </lineage>
</organism>
<gene>
    <name evidence="1" type="ORF">CEXT_198761</name>
</gene>
<evidence type="ECO:0000313" key="2">
    <source>
        <dbReference type="Proteomes" id="UP001054945"/>
    </source>
</evidence>
<name>A0AAV4SQ35_CAEEX</name>
<dbReference type="AlphaFoldDB" id="A0AAV4SQ35"/>
<dbReference type="EMBL" id="BPLR01009677">
    <property type="protein sequence ID" value="GIY33723.1"/>
    <property type="molecule type" value="Genomic_DNA"/>
</dbReference>
<comment type="caution">
    <text evidence="1">The sequence shown here is derived from an EMBL/GenBank/DDBJ whole genome shotgun (WGS) entry which is preliminary data.</text>
</comment>
<proteinExistence type="predicted"/>
<dbReference type="Proteomes" id="UP001054945">
    <property type="component" value="Unassembled WGS sequence"/>
</dbReference>